<keyword evidence="2" id="KW-1185">Reference proteome</keyword>
<evidence type="ECO:0000313" key="2">
    <source>
        <dbReference type="Proteomes" id="UP001557470"/>
    </source>
</evidence>
<dbReference type="Proteomes" id="UP001557470">
    <property type="component" value="Unassembled WGS sequence"/>
</dbReference>
<dbReference type="EMBL" id="JAGEUA010000004">
    <property type="protein sequence ID" value="KAL0983836.1"/>
    <property type="molecule type" value="Genomic_DNA"/>
</dbReference>
<name>A0ABD0WTM1_UMBPY</name>
<proteinExistence type="predicted"/>
<protein>
    <submittedName>
        <fullName evidence="1">Uncharacterized protein</fullName>
    </submittedName>
</protein>
<comment type="caution">
    <text evidence="1">The sequence shown here is derived from an EMBL/GenBank/DDBJ whole genome shotgun (WGS) entry which is preliminary data.</text>
</comment>
<sequence>MYYARGRCPTSKPAWLTETTGDKRARKAVRKVADWLGVTSRVFLNVNNNLQRHQSLTVAVNVQGGVAAASSSLNLSVFFETIPATTQLILALLSMLRRISGIYLQAHTKSASIKCRVAIQARGTNPLPCPLPATG</sequence>
<evidence type="ECO:0000313" key="1">
    <source>
        <dbReference type="EMBL" id="KAL0983836.1"/>
    </source>
</evidence>
<accession>A0ABD0WTM1</accession>
<organism evidence="1 2">
    <name type="scientific">Umbra pygmaea</name>
    <name type="common">Eastern mudminnow</name>
    <dbReference type="NCBI Taxonomy" id="75934"/>
    <lineage>
        <taxon>Eukaryota</taxon>
        <taxon>Metazoa</taxon>
        <taxon>Chordata</taxon>
        <taxon>Craniata</taxon>
        <taxon>Vertebrata</taxon>
        <taxon>Euteleostomi</taxon>
        <taxon>Actinopterygii</taxon>
        <taxon>Neopterygii</taxon>
        <taxon>Teleostei</taxon>
        <taxon>Protacanthopterygii</taxon>
        <taxon>Esociformes</taxon>
        <taxon>Umbridae</taxon>
        <taxon>Umbra</taxon>
    </lineage>
</organism>
<reference evidence="1 2" key="1">
    <citation type="submission" date="2024-06" db="EMBL/GenBank/DDBJ databases">
        <authorList>
            <person name="Pan Q."/>
            <person name="Wen M."/>
            <person name="Jouanno E."/>
            <person name="Zahm M."/>
            <person name="Klopp C."/>
            <person name="Cabau C."/>
            <person name="Louis A."/>
            <person name="Berthelot C."/>
            <person name="Parey E."/>
            <person name="Roest Crollius H."/>
            <person name="Montfort J."/>
            <person name="Robinson-Rechavi M."/>
            <person name="Bouchez O."/>
            <person name="Lampietro C."/>
            <person name="Lopez Roques C."/>
            <person name="Donnadieu C."/>
            <person name="Postlethwait J."/>
            <person name="Bobe J."/>
            <person name="Verreycken H."/>
            <person name="Guiguen Y."/>
        </authorList>
    </citation>
    <scope>NUCLEOTIDE SEQUENCE [LARGE SCALE GENOMIC DNA]</scope>
    <source>
        <strain evidence="1">Up_M1</strain>
        <tissue evidence="1">Testis</tissue>
    </source>
</reference>
<dbReference type="AlphaFoldDB" id="A0ABD0WTM1"/>
<gene>
    <name evidence="1" type="ORF">UPYG_G00133400</name>
</gene>